<keyword evidence="1" id="KW-0547">Nucleotide-binding</keyword>
<name>A0A0G3GY41_9CORY</name>
<dbReference type="STRING" id="571915.CMUST_05595"/>
<feature type="domain" description="Carboxyltransferase" evidence="4">
    <location>
        <begin position="45"/>
        <end position="314"/>
    </location>
</feature>
<dbReference type="Gene3D" id="2.40.100.10">
    <property type="entry name" value="Cyclophilin-like"/>
    <property type="match status" value="1"/>
</dbReference>
<protein>
    <submittedName>
        <fullName evidence="5">Allophanate hydrolase subunit 2</fullName>
    </submittedName>
</protein>
<keyword evidence="2 5" id="KW-0378">Hydrolase</keyword>
<proteinExistence type="predicted"/>
<dbReference type="PANTHER" id="PTHR43309">
    <property type="entry name" value="5-OXOPROLINASE SUBUNIT C"/>
    <property type="match status" value="1"/>
</dbReference>
<dbReference type="KEGG" id="cmv:CMUST_05595"/>
<dbReference type="RefSeq" id="WP_407921995.1">
    <property type="nucleotide sequence ID" value="NZ_CP011542.1"/>
</dbReference>
<evidence type="ECO:0000313" key="5">
    <source>
        <dbReference type="EMBL" id="AKK05455.1"/>
    </source>
</evidence>
<evidence type="ECO:0000313" key="6">
    <source>
        <dbReference type="Proteomes" id="UP000035199"/>
    </source>
</evidence>
<organism evidence="5 6">
    <name type="scientific">Corynebacterium mustelae</name>
    <dbReference type="NCBI Taxonomy" id="571915"/>
    <lineage>
        <taxon>Bacteria</taxon>
        <taxon>Bacillati</taxon>
        <taxon>Actinomycetota</taxon>
        <taxon>Actinomycetes</taxon>
        <taxon>Mycobacteriales</taxon>
        <taxon>Corynebacteriaceae</taxon>
        <taxon>Corynebacterium</taxon>
    </lineage>
</organism>
<dbReference type="PANTHER" id="PTHR43309:SF3">
    <property type="entry name" value="5-OXOPROLINASE SUBUNIT C"/>
    <property type="match status" value="1"/>
</dbReference>
<reference evidence="6" key="2">
    <citation type="submission" date="2015-05" db="EMBL/GenBank/DDBJ databases">
        <title>Complete genome sequence of Corynebacterium mustelae DSM 45274, isolated from various tissues of a male ferret with lethal sepsis.</title>
        <authorList>
            <person name="Ruckert C."/>
            <person name="Albersmeier A."/>
            <person name="Winkler A."/>
            <person name="Tauch A."/>
        </authorList>
    </citation>
    <scope>NUCLEOTIDE SEQUENCE [LARGE SCALE GENOMIC DNA]</scope>
    <source>
        <strain evidence="6">DSM 45274</strain>
    </source>
</reference>
<dbReference type="SMART" id="SM00797">
    <property type="entry name" value="AHS2"/>
    <property type="match status" value="1"/>
</dbReference>
<evidence type="ECO:0000256" key="1">
    <source>
        <dbReference type="ARBA" id="ARBA00022741"/>
    </source>
</evidence>
<accession>A0A0G3GY41</accession>
<dbReference type="Proteomes" id="UP000035199">
    <property type="component" value="Chromosome"/>
</dbReference>
<dbReference type="EMBL" id="CP011542">
    <property type="protein sequence ID" value="AKK05455.1"/>
    <property type="molecule type" value="Genomic_DNA"/>
</dbReference>
<keyword evidence="6" id="KW-1185">Reference proteome</keyword>
<evidence type="ECO:0000256" key="2">
    <source>
        <dbReference type="ARBA" id="ARBA00022801"/>
    </source>
</evidence>
<keyword evidence="3" id="KW-0067">ATP-binding</keyword>
<dbReference type="PATRIC" id="fig|571915.4.peg.1184"/>
<dbReference type="GO" id="GO:0005524">
    <property type="term" value="F:ATP binding"/>
    <property type="evidence" value="ECO:0007669"/>
    <property type="project" value="UniProtKB-KW"/>
</dbReference>
<reference evidence="5 6" key="1">
    <citation type="journal article" date="2015" name="Genome Announc.">
        <title>Complete Genome Sequence of the Type Strain Corynebacterium mustelae DSM 45274, Isolated from Various Tissues of a Male Ferret with Lethal Sepsis.</title>
        <authorList>
            <person name="Ruckert C."/>
            <person name="Eimer J."/>
            <person name="Winkler A."/>
            <person name="Tauch A."/>
        </authorList>
    </citation>
    <scope>NUCLEOTIDE SEQUENCE [LARGE SCALE GENOMIC DNA]</scope>
    <source>
        <strain evidence="5 6">DSM 45274</strain>
    </source>
</reference>
<evidence type="ECO:0000259" key="4">
    <source>
        <dbReference type="SMART" id="SM00797"/>
    </source>
</evidence>
<dbReference type="Pfam" id="PF02626">
    <property type="entry name" value="CT_A_B"/>
    <property type="match status" value="1"/>
</dbReference>
<dbReference type="GO" id="GO:0016787">
    <property type="term" value="F:hydrolase activity"/>
    <property type="evidence" value="ECO:0007669"/>
    <property type="project" value="UniProtKB-KW"/>
</dbReference>
<dbReference type="InterPro" id="IPR052708">
    <property type="entry name" value="PxpC"/>
</dbReference>
<sequence length="314" mass="33675">MTDMHDGQSSAILAPPRHDSLPIARVVQAGPLALFQDRGRPGFAAMGVSASGSFDRLSAARANHAVGNAATAPVIELLMGGFVVEFLVSTSVIITGTDAQIIIESVDGRVQRSYTNVIIDVVASDRLQVLTPDYGLRAYLAVRGGFDVAQELGSAARDQLSGIGPAPIMAGDVLWSSRGFIEELQWWPRLRQIPTLWRRVPQEELHVILGPRHDWFSAETIDSFLSQVFTVSADSNRVGVRMIPTAPLARSRAGELASEGMVRGAIQVPPNGHPVVFGPDHPVTGGYPVIAVLTSRACDRCAQLAPGQTVRFKL</sequence>
<evidence type="ECO:0000256" key="3">
    <source>
        <dbReference type="ARBA" id="ARBA00022840"/>
    </source>
</evidence>
<dbReference type="SUPFAM" id="SSF50891">
    <property type="entry name" value="Cyclophilin-like"/>
    <property type="match status" value="1"/>
</dbReference>
<dbReference type="InterPro" id="IPR003778">
    <property type="entry name" value="CT_A_B"/>
</dbReference>
<gene>
    <name evidence="5" type="ORF">CMUST_05595</name>
</gene>
<dbReference type="InterPro" id="IPR029000">
    <property type="entry name" value="Cyclophilin-like_dom_sf"/>
</dbReference>
<dbReference type="AlphaFoldDB" id="A0A0G3GY41"/>